<dbReference type="EMBL" id="CADIKK010000019">
    <property type="protein sequence ID" value="CAB3795645.1"/>
    <property type="molecule type" value="Genomic_DNA"/>
</dbReference>
<evidence type="ECO:0000313" key="2">
    <source>
        <dbReference type="Proteomes" id="UP000494365"/>
    </source>
</evidence>
<gene>
    <name evidence="1" type="ORF">LMG28614_04217</name>
</gene>
<dbReference type="Gene3D" id="3.40.190.10">
    <property type="entry name" value="Periplasmic binding protein-like II"/>
    <property type="match status" value="1"/>
</dbReference>
<proteinExistence type="predicted"/>
<protein>
    <submittedName>
        <fullName evidence="1">Uncharacterized protein</fullName>
    </submittedName>
</protein>
<keyword evidence="2" id="KW-1185">Reference proteome</keyword>
<sequence>MRRSPNVAATCFQQRPTRHTHCISRTGADHAGQVGLDQKMVKTWVRRYPYGTTAVSDEIVRSQQFVADAFYGARLIPQKITVRDNLWQSPVVAAALAAQ</sequence>
<organism evidence="1 2">
    <name type="scientific">Paraburkholderia ultramafica</name>
    <dbReference type="NCBI Taxonomy" id="1544867"/>
    <lineage>
        <taxon>Bacteria</taxon>
        <taxon>Pseudomonadati</taxon>
        <taxon>Pseudomonadota</taxon>
        <taxon>Betaproteobacteria</taxon>
        <taxon>Burkholderiales</taxon>
        <taxon>Burkholderiaceae</taxon>
        <taxon>Paraburkholderia</taxon>
    </lineage>
</organism>
<dbReference type="AlphaFoldDB" id="A0A6S7BVL1"/>
<evidence type="ECO:0000313" key="1">
    <source>
        <dbReference type="EMBL" id="CAB3795645.1"/>
    </source>
</evidence>
<dbReference type="Proteomes" id="UP000494365">
    <property type="component" value="Unassembled WGS sequence"/>
</dbReference>
<dbReference type="RefSeq" id="WP_175151345.1">
    <property type="nucleotide sequence ID" value="NZ_CADIKK010000019.1"/>
</dbReference>
<accession>A0A6S7BVL1</accession>
<reference evidence="1 2" key="1">
    <citation type="submission" date="2020-04" db="EMBL/GenBank/DDBJ databases">
        <authorList>
            <person name="De Canck E."/>
        </authorList>
    </citation>
    <scope>NUCLEOTIDE SEQUENCE [LARGE SCALE GENOMIC DNA]</scope>
    <source>
        <strain evidence="1 2">LMG 28614</strain>
    </source>
</reference>
<name>A0A6S7BVL1_9BURK</name>